<protein>
    <submittedName>
        <fullName evidence="1">Uncharacterized protein</fullName>
    </submittedName>
</protein>
<dbReference type="Proteomes" id="UP000460221">
    <property type="component" value="Unassembled WGS sequence"/>
</dbReference>
<sequence length="272" mass="27453">MSRSVVLRSVPPVLLALAVVVLLLASPWSGRGVTPAAALEPNPPDVTAAGLTGSAATYQQVPTCRMADTRSGTSLVAGTVRNFRVSGVDGFPAQGGRSGGCGIPATATSITATFTAVSAEGTGFLKAWGRGSAPPAATTMNFGAALNQSIGVVVPVTPAGLSVLSAGRPTHLVVDVTGYFAPAPYLVALSNGRVVASSRMTALQHNGTGAWTITFDRDLTGCAVAASSFSRFTASAYAEGNRVHVGTALPAQGSMWAPDAPADAYFQISLTC</sequence>
<dbReference type="AlphaFoldDB" id="A0A7K1FQJ0"/>
<name>A0A7K1FQJ0_9ACTN</name>
<evidence type="ECO:0000313" key="2">
    <source>
        <dbReference type="Proteomes" id="UP000460221"/>
    </source>
</evidence>
<proteinExistence type="predicted"/>
<evidence type="ECO:0000313" key="1">
    <source>
        <dbReference type="EMBL" id="MTD16407.1"/>
    </source>
</evidence>
<comment type="caution">
    <text evidence="1">The sequence shown here is derived from an EMBL/GenBank/DDBJ whole genome shotgun (WGS) entry which is preliminary data.</text>
</comment>
<dbReference type="RefSeq" id="WP_154770397.1">
    <property type="nucleotide sequence ID" value="NZ_WLYK01000009.1"/>
</dbReference>
<dbReference type="EMBL" id="WLYK01000009">
    <property type="protein sequence ID" value="MTD16407.1"/>
    <property type="molecule type" value="Genomic_DNA"/>
</dbReference>
<keyword evidence="2" id="KW-1185">Reference proteome</keyword>
<reference evidence="1 2" key="1">
    <citation type="submission" date="2019-11" db="EMBL/GenBank/DDBJ databases">
        <authorList>
            <person name="Jiang L.-Q."/>
        </authorList>
    </citation>
    <scope>NUCLEOTIDE SEQUENCE [LARGE SCALE GENOMIC DNA]</scope>
    <source>
        <strain evidence="1 2">YIM 132087</strain>
    </source>
</reference>
<organism evidence="1 2">
    <name type="scientific">Nakamurella alba</name>
    <dbReference type="NCBI Taxonomy" id="2665158"/>
    <lineage>
        <taxon>Bacteria</taxon>
        <taxon>Bacillati</taxon>
        <taxon>Actinomycetota</taxon>
        <taxon>Actinomycetes</taxon>
        <taxon>Nakamurellales</taxon>
        <taxon>Nakamurellaceae</taxon>
        <taxon>Nakamurella</taxon>
    </lineage>
</organism>
<accession>A0A7K1FQJ0</accession>
<gene>
    <name evidence="1" type="ORF">GIS00_20945</name>
</gene>